<dbReference type="CDD" id="cd07067">
    <property type="entry name" value="HP_PGM_like"/>
    <property type="match status" value="1"/>
</dbReference>
<evidence type="ECO:0000313" key="13">
    <source>
        <dbReference type="EMBL" id="CEF67923.1"/>
    </source>
</evidence>
<evidence type="ECO:0000256" key="1">
    <source>
        <dbReference type="ARBA" id="ARBA00004294"/>
    </source>
</evidence>
<evidence type="ECO:0000256" key="5">
    <source>
        <dbReference type="ARBA" id="ARBA00022801"/>
    </source>
</evidence>
<evidence type="ECO:0000313" key="14">
    <source>
        <dbReference type="Proteomes" id="UP000035682"/>
    </source>
</evidence>
<evidence type="ECO:0000256" key="9">
    <source>
        <dbReference type="ARBA" id="ARBA00047761"/>
    </source>
</evidence>
<evidence type="ECO:0000313" key="16">
    <source>
        <dbReference type="WormBase" id="SRAE_2000258400"/>
    </source>
</evidence>
<dbReference type="WormBase" id="SRAE_2000258400">
    <property type="protein sequence ID" value="SRP01111"/>
    <property type="gene ID" value="WBGene00262795"/>
</dbReference>
<evidence type="ECO:0000256" key="11">
    <source>
        <dbReference type="PIRSR" id="PIRSR613078-2"/>
    </source>
</evidence>
<dbReference type="EC" id="3.1.3.16" evidence="3"/>
<dbReference type="CTD" id="36380288"/>
<dbReference type="STRING" id="34506.A0A090LIF1"/>
<dbReference type="InterPro" id="IPR029033">
    <property type="entry name" value="His_PPase_superfam"/>
</dbReference>
<feature type="binding site" evidence="11">
    <location>
        <position position="143"/>
    </location>
    <ligand>
        <name>substrate</name>
    </ligand>
</feature>
<dbReference type="GeneID" id="36380288"/>
<dbReference type="GO" id="GO:0004722">
    <property type="term" value="F:protein serine/threonine phosphatase activity"/>
    <property type="evidence" value="ECO:0007669"/>
    <property type="project" value="UniProtKB-EC"/>
</dbReference>
<dbReference type="SUPFAM" id="SSF53254">
    <property type="entry name" value="Phosphoglycerate mutase-like"/>
    <property type="match status" value="1"/>
</dbReference>
<evidence type="ECO:0000256" key="10">
    <source>
        <dbReference type="ARBA" id="ARBA00048336"/>
    </source>
</evidence>
<dbReference type="PANTHER" id="PTHR20935:SF0">
    <property type="entry name" value="SERINE_THREONINE-PROTEIN PHOSPHATASE PGAM5, MITOCHONDRIAL"/>
    <property type="match status" value="1"/>
</dbReference>
<comment type="catalytic activity">
    <reaction evidence="9">
        <text>O-phospho-L-seryl-[protein] + H2O = L-seryl-[protein] + phosphate</text>
        <dbReference type="Rhea" id="RHEA:20629"/>
        <dbReference type="Rhea" id="RHEA-COMP:9863"/>
        <dbReference type="Rhea" id="RHEA-COMP:11604"/>
        <dbReference type="ChEBI" id="CHEBI:15377"/>
        <dbReference type="ChEBI" id="CHEBI:29999"/>
        <dbReference type="ChEBI" id="CHEBI:43474"/>
        <dbReference type="ChEBI" id="CHEBI:83421"/>
        <dbReference type="EC" id="3.1.3.16"/>
    </reaction>
</comment>
<evidence type="ECO:0000256" key="4">
    <source>
        <dbReference type="ARBA" id="ARBA00022787"/>
    </source>
</evidence>
<keyword evidence="4" id="KW-0496">Mitochondrion</keyword>
<dbReference type="WBParaSite" id="SRAE_2000258400.1">
    <property type="protein sequence ID" value="SRAE_2000258400.1"/>
    <property type="gene ID" value="WBGene00262795"/>
</dbReference>
<evidence type="ECO:0000256" key="2">
    <source>
        <dbReference type="ARBA" id="ARBA00006717"/>
    </source>
</evidence>
<protein>
    <recommendedName>
        <fullName evidence="6">Serine/threonine-protein phosphatase PGAM5, mitochondrial</fullName>
        <ecNumber evidence="3">3.1.3.16</ecNumber>
    </recommendedName>
    <alternativeName>
        <fullName evidence="8">Phosphoglycerate mutase family member 5 homolog</fullName>
    </alternativeName>
    <alternativeName>
        <fullName evidence="7">Serine/threonine-protein phosphatase Pgam5, mitochondrial</fullName>
    </alternativeName>
</protein>
<accession>A0A090LIF1</accession>
<sequence length="280" mass="32178">MYGRVARTSFSMAAVAGVLYNLNGTSKEKEISDIRMRKDNSMKNAYFPIEKKWDSNWDLRDSHSLIKSKEWDNATETEREDMLRKVTPKATRNIFLIRHGQYHLKSIDRNLTDLGKKQAVLLGKRLSSNGIEFDKVTYSTMNRAKETAQIMMNEMKEIESKSDSMLEEGAPYPPEPSVSSWRPLAQEFFEDGARIEAAFRKYIHRAEPSQSKDSYELIVCHANVIRYFICRALQLPPEAWLRMSLGNTSITWLVIRPNGNVSIRCIGDIGHLDKDTVSFT</sequence>
<dbReference type="GO" id="GO:0005741">
    <property type="term" value="C:mitochondrial outer membrane"/>
    <property type="evidence" value="ECO:0007669"/>
    <property type="project" value="UniProtKB-SubCell"/>
</dbReference>
<evidence type="ECO:0000256" key="6">
    <source>
        <dbReference type="ARBA" id="ARBA00039765"/>
    </source>
</evidence>
<name>A0A090LIF1_STRRB</name>
<keyword evidence="4" id="KW-1000">Mitochondrion outer membrane</keyword>
<proteinExistence type="inferred from homology"/>
<dbReference type="InterPro" id="IPR051021">
    <property type="entry name" value="Mito_Ser/Thr_phosphatase"/>
</dbReference>
<evidence type="ECO:0000256" key="12">
    <source>
        <dbReference type="SAM" id="Coils"/>
    </source>
</evidence>
<comment type="catalytic activity">
    <reaction evidence="10">
        <text>O-phospho-L-threonyl-[protein] + H2O = L-threonyl-[protein] + phosphate</text>
        <dbReference type="Rhea" id="RHEA:47004"/>
        <dbReference type="Rhea" id="RHEA-COMP:11060"/>
        <dbReference type="Rhea" id="RHEA-COMP:11605"/>
        <dbReference type="ChEBI" id="CHEBI:15377"/>
        <dbReference type="ChEBI" id="CHEBI:30013"/>
        <dbReference type="ChEBI" id="CHEBI:43474"/>
        <dbReference type="ChEBI" id="CHEBI:61977"/>
        <dbReference type="EC" id="3.1.3.16"/>
    </reaction>
</comment>
<organism evidence="13">
    <name type="scientific">Strongyloides ratti</name>
    <name type="common">Parasitic roundworm</name>
    <dbReference type="NCBI Taxonomy" id="34506"/>
    <lineage>
        <taxon>Eukaryota</taxon>
        <taxon>Metazoa</taxon>
        <taxon>Ecdysozoa</taxon>
        <taxon>Nematoda</taxon>
        <taxon>Chromadorea</taxon>
        <taxon>Rhabditida</taxon>
        <taxon>Tylenchina</taxon>
        <taxon>Panagrolaimomorpha</taxon>
        <taxon>Strongyloidoidea</taxon>
        <taxon>Strongyloididae</taxon>
        <taxon>Strongyloides</taxon>
    </lineage>
</organism>
<feature type="coiled-coil region" evidence="12">
    <location>
        <begin position="141"/>
        <end position="168"/>
    </location>
</feature>
<evidence type="ECO:0000256" key="7">
    <source>
        <dbReference type="ARBA" id="ARBA00040722"/>
    </source>
</evidence>
<comment type="similarity">
    <text evidence="2">Belongs to the phosphoglycerate mutase family. BPG-dependent PGAM subfamily.</text>
</comment>
<evidence type="ECO:0000256" key="3">
    <source>
        <dbReference type="ARBA" id="ARBA00013081"/>
    </source>
</evidence>
<dbReference type="Pfam" id="PF00300">
    <property type="entry name" value="His_Phos_1"/>
    <property type="match status" value="1"/>
</dbReference>
<dbReference type="OrthoDB" id="2118094at2759"/>
<dbReference type="AlphaFoldDB" id="A0A090LIF1"/>
<keyword evidence="12" id="KW-0175">Coiled coil</keyword>
<reference evidence="15" key="2">
    <citation type="submission" date="2020-12" db="UniProtKB">
        <authorList>
            <consortium name="WormBaseParasite"/>
        </authorList>
    </citation>
    <scope>IDENTIFICATION</scope>
</reference>
<keyword evidence="5" id="KW-0378">Hydrolase</keyword>
<dbReference type="OMA" id="RWLGLNH"/>
<gene>
    <name evidence="13 15 16" type="ORF">SRAE_2000258400</name>
</gene>
<dbReference type="PANTHER" id="PTHR20935">
    <property type="entry name" value="PHOSPHOGLYCERATE MUTASE-RELATED"/>
    <property type="match status" value="1"/>
</dbReference>
<dbReference type="RefSeq" id="XP_024507123.1">
    <property type="nucleotide sequence ID" value="XM_024653669.1"/>
</dbReference>
<keyword evidence="14" id="KW-1185">Reference proteome</keyword>
<dbReference type="Gene3D" id="3.40.50.1240">
    <property type="entry name" value="Phosphoglycerate mutase-like"/>
    <property type="match status" value="1"/>
</dbReference>
<keyword evidence="4" id="KW-0472">Membrane</keyword>
<dbReference type="InterPro" id="IPR013078">
    <property type="entry name" value="His_Pase_superF_clade-1"/>
</dbReference>
<dbReference type="Proteomes" id="UP000035682">
    <property type="component" value="Unplaced"/>
</dbReference>
<comment type="subcellular location">
    <subcellularLocation>
        <location evidence="1">Mitochondrion outer membrane</location>
    </subcellularLocation>
</comment>
<dbReference type="GO" id="GO:0090141">
    <property type="term" value="P:positive regulation of mitochondrial fission"/>
    <property type="evidence" value="ECO:0007669"/>
    <property type="project" value="TreeGrafter"/>
</dbReference>
<dbReference type="EMBL" id="LN609529">
    <property type="protein sequence ID" value="CEF67923.1"/>
    <property type="molecule type" value="Genomic_DNA"/>
</dbReference>
<reference evidence="13 14" key="1">
    <citation type="submission" date="2014-09" db="EMBL/GenBank/DDBJ databases">
        <authorList>
            <person name="Martin A.A."/>
        </authorList>
    </citation>
    <scope>NUCLEOTIDE SEQUENCE</scope>
    <source>
        <strain evidence="14">ED321</strain>
        <strain evidence="13">ED321 Heterogonic</strain>
    </source>
</reference>
<evidence type="ECO:0000256" key="8">
    <source>
        <dbReference type="ARBA" id="ARBA00042520"/>
    </source>
</evidence>
<dbReference type="SMART" id="SM00855">
    <property type="entry name" value="PGAM"/>
    <property type="match status" value="1"/>
</dbReference>
<evidence type="ECO:0000313" key="15">
    <source>
        <dbReference type="WBParaSite" id="SRAE_2000258400.1"/>
    </source>
</evidence>